<dbReference type="EMBL" id="ASWB01000002">
    <property type="protein sequence ID" value="EOT72144.1"/>
    <property type="molecule type" value="Genomic_DNA"/>
</dbReference>
<comment type="caution">
    <text evidence="2">The sequence shown here is derived from an EMBL/GenBank/DDBJ whole genome shotgun (WGS) entry which is preliminary data.</text>
</comment>
<gene>
    <name evidence="3" type="ORF">I586_01952</name>
    <name evidence="2" type="ORF">UAY_01950</name>
</gene>
<dbReference type="Proteomes" id="UP000014157">
    <property type="component" value="Unassembled WGS sequence"/>
</dbReference>
<evidence type="ECO:0000256" key="1">
    <source>
        <dbReference type="SAM" id="Phobius"/>
    </source>
</evidence>
<dbReference type="PATRIC" id="fig|1158609.3.peg.1898"/>
<evidence type="ECO:0000313" key="4">
    <source>
        <dbReference type="Proteomes" id="UP000013781"/>
    </source>
</evidence>
<keyword evidence="1" id="KW-0472">Membrane</keyword>
<dbReference type="STRING" id="155617.RV09_GL002639"/>
<keyword evidence="5" id="KW-1185">Reference proteome</keyword>
<evidence type="ECO:0000313" key="3">
    <source>
        <dbReference type="EMBL" id="EOT72144.1"/>
    </source>
</evidence>
<dbReference type="EMBL" id="AJAS01000015">
    <property type="protein sequence ID" value="EOH99173.1"/>
    <property type="molecule type" value="Genomic_DNA"/>
</dbReference>
<protein>
    <submittedName>
        <fullName evidence="2">Uncharacterized protein</fullName>
    </submittedName>
</protein>
<reference evidence="3 5" key="2">
    <citation type="submission" date="2013-03" db="EMBL/GenBank/DDBJ databases">
        <title>The Genome Sequence of Enterococcus moraviensis BAA-383 (PacBio/Illumina hybrid assembly).</title>
        <authorList>
            <consortium name="The Broad Institute Genomics Platform"/>
            <consortium name="The Broad Institute Genome Sequencing Center for Infectious Disease"/>
            <person name="Earl A."/>
            <person name="Russ C."/>
            <person name="Gilmore M."/>
            <person name="Surin D."/>
            <person name="Walker B."/>
            <person name="Young S."/>
            <person name="Zeng Q."/>
            <person name="Gargeya S."/>
            <person name="Fitzgerald M."/>
            <person name="Haas B."/>
            <person name="Abouelleil A."/>
            <person name="Allen A.W."/>
            <person name="Alvarado L."/>
            <person name="Arachchi H.M."/>
            <person name="Berlin A.M."/>
            <person name="Chapman S.B."/>
            <person name="Gainer-Dewar J."/>
            <person name="Goldberg J."/>
            <person name="Griggs A."/>
            <person name="Gujja S."/>
            <person name="Hansen M."/>
            <person name="Howarth C."/>
            <person name="Imamovic A."/>
            <person name="Ireland A."/>
            <person name="Larimer J."/>
            <person name="McCowan C."/>
            <person name="Murphy C."/>
            <person name="Pearson M."/>
            <person name="Poon T.W."/>
            <person name="Priest M."/>
            <person name="Roberts A."/>
            <person name="Saif S."/>
            <person name="Shea T."/>
            <person name="Sisk P."/>
            <person name="Sykes S."/>
            <person name="Wortman J."/>
            <person name="Nusbaum C."/>
            <person name="Birren B."/>
        </authorList>
    </citation>
    <scope>NUCLEOTIDE SEQUENCE [LARGE SCALE GENOMIC DNA]</scope>
    <source>
        <strain evidence="3 5">ATCC BAA-383</strain>
    </source>
</reference>
<dbReference type="Proteomes" id="UP000013781">
    <property type="component" value="Unassembled WGS sequence"/>
</dbReference>
<dbReference type="HOGENOM" id="CLU_2493073_0_0_9"/>
<organism evidence="2 4">
    <name type="scientific">Enterococcus moraviensis ATCC BAA-383</name>
    <dbReference type="NCBI Taxonomy" id="1158609"/>
    <lineage>
        <taxon>Bacteria</taxon>
        <taxon>Bacillati</taxon>
        <taxon>Bacillota</taxon>
        <taxon>Bacilli</taxon>
        <taxon>Lactobacillales</taxon>
        <taxon>Enterococcaceae</taxon>
        <taxon>Enterococcus</taxon>
    </lineage>
</organism>
<feature type="transmembrane region" description="Helical" evidence="1">
    <location>
        <begin position="44"/>
        <end position="63"/>
    </location>
</feature>
<accession>R2QV00</accession>
<keyword evidence="1" id="KW-0812">Transmembrane</keyword>
<evidence type="ECO:0000313" key="5">
    <source>
        <dbReference type="Proteomes" id="UP000014157"/>
    </source>
</evidence>
<keyword evidence="1" id="KW-1133">Transmembrane helix</keyword>
<sequence>MGFYNGFKQRKSEVIVRFFLVFGFMLNLFVVFISSIILHGDADLIRHLFLVSLYLDLITVLIWSDVIGKRVWMDGMVIKEGFEDEL</sequence>
<reference evidence="2 4" key="1">
    <citation type="submission" date="2013-02" db="EMBL/GenBank/DDBJ databases">
        <title>The Genome Sequence of Enterococcus moraviensis BAA-383.</title>
        <authorList>
            <consortium name="The Broad Institute Genome Sequencing Platform"/>
            <consortium name="The Broad Institute Genome Sequencing Center for Infectious Disease"/>
            <person name="Earl A.M."/>
            <person name="Gilmore M.S."/>
            <person name="Lebreton F."/>
            <person name="Walker B."/>
            <person name="Young S.K."/>
            <person name="Zeng Q."/>
            <person name="Gargeya S."/>
            <person name="Fitzgerald M."/>
            <person name="Haas B."/>
            <person name="Abouelleil A."/>
            <person name="Alvarado L."/>
            <person name="Arachchi H.M."/>
            <person name="Berlin A.M."/>
            <person name="Chapman S.B."/>
            <person name="Dewar J."/>
            <person name="Goldberg J."/>
            <person name="Griggs A."/>
            <person name="Gujja S."/>
            <person name="Hansen M."/>
            <person name="Howarth C."/>
            <person name="Imamovic A."/>
            <person name="Larimer J."/>
            <person name="McCowan C."/>
            <person name="Murphy C."/>
            <person name="Neiman D."/>
            <person name="Pearson M."/>
            <person name="Priest M."/>
            <person name="Roberts A."/>
            <person name="Saif S."/>
            <person name="Shea T."/>
            <person name="Sisk P."/>
            <person name="Sykes S."/>
            <person name="Wortman J."/>
            <person name="Nusbaum C."/>
            <person name="Birren B."/>
        </authorList>
    </citation>
    <scope>NUCLEOTIDE SEQUENCE [LARGE SCALE GENOMIC DNA]</scope>
    <source>
        <strain evidence="2 4">ATCC BAA-383</strain>
    </source>
</reference>
<evidence type="ECO:0000313" key="2">
    <source>
        <dbReference type="EMBL" id="EOH99173.1"/>
    </source>
</evidence>
<dbReference type="AlphaFoldDB" id="R2QV00"/>
<name>R2QV00_9ENTE</name>
<proteinExistence type="predicted"/>
<feature type="transmembrane region" description="Helical" evidence="1">
    <location>
        <begin position="14"/>
        <end position="38"/>
    </location>
</feature>